<dbReference type="HOGENOM" id="CLU_1262679_0_0_1"/>
<sequence>MIFKLRQQAKLAQSGPRFHQFPQLENSCGPRASPFGQCNGMVSQPKVSRSTLSQIEKLVGKLPSWMKPSTAAVIQRGPTLPHSYHKASPSGVFPMSPVPRVFSPPKFSHELSMQPNCFAVPHAPSCCQASHNMPNHYQCDIPRGMPPLACEIPPLANGMPPLAYEPSPRTRIPAQGMIARLGVIKATPQSEEEDIQISVVDSGEDIPRTKKTLNERFTQ</sequence>
<dbReference type="AlphaFoldDB" id="E9GDL8"/>
<reference evidence="1 2" key="1">
    <citation type="journal article" date="2011" name="Science">
        <title>The ecoresponsive genome of Daphnia pulex.</title>
        <authorList>
            <person name="Colbourne J.K."/>
            <person name="Pfrender M.E."/>
            <person name="Gilbert D."/>
            <person name="Thomas W.K."/>
            <person name="Tucker A."/>
            <person name="Oakley T.H."/>
            <person name="Tokishita S."/>
            <person name="Aerts A."/>
            <person name="Arnold G.J."/>
            <person name="Basu M.K."/>
            <person name="Bauer D.J."/>
            <person name="Caceres C.E."/>
            <person name="Carmel L."/>
            <person name="Casola C."/>
            <person name="Choi J.H."/>
            <person name="Detter J.C."/>
            <person name="Dong Q."/>
            <person name="Dusheyko S."/>
            <person name="Eads B.D."/>
            <person name="Frohlich T."/>
            <person name="Geiler-Samerotte K.A."/>
            <person name="Gerlach D."/>
            <person name="Hatcher P."/>
            <person name="Jogdeo S."/>
            <person name="Krijgsveld J."/>
            <person name="Kriventseva E.V."/>
            <person name="Kultz D."/>
            <person name="Laforsch C."/>
            <person name="Lindquist E."/>
            <person name="Lopez J."/>
            <person name="Manak J.R."/>
            <person name="Muller J."/>
            <person name="Pangilinan J."/>
            <person name="Patwardhan R.P."/>
            <person name="Pitluck S."/>
            <person name="Pritham E.J."/>
            <person name="Rechtsteiner A."/>
            <person name="Rho M."/>
            <person name="Rogozin I.B."/>
            <person name="Sakarya O."/>
            <person name="Salamov A."/>
            <person name="Schaack S."/>
            <person name="Shapiro H."/>
            <person name="Shiga Y."/>
            <person name="Skalitzky C."/>
            <person name="Smith Z."/>
            <person name="Souvorov A."/>
            <person name="Sung W."/>
            <person name="Tang Z."/>
            <person name="Tsuchiya D."/>
            <person name="Tu H."/>
            <person name="Vos H."/>
            <person name="Wang M."/>
            <person name="Wolf Y.I."/>
            <person name="Yamagata H."/>
            <person name="Yamada T."/>
            <person name="Ye Y."/>
            <person name="Shaw J.R."/>
            <person name="Andrews J."/>
            <person name="Crease T.J."/>
            <person name="Tang H."/>
            <person name="Lucas S.M."/>
            <person name="Robertson H.M."/>
            <person name="Bork P."/>
            <person name="Koonin E.V."/>
            <person name="Zdobnov E.M."/>
            <person name="Grigoriev I.V."/>
            <person name="Lynch M."/>
            <person name="Boore J.L."/>
        </authorList>
    </citation>
    <scope>NUCLEOTIDE SEQUENCE [LARGE SCALE GENOMIC DNA]</scope>
</reference>
<keyword evidence="2" id="KW-1185">Reference proteome</keyword>
<dbReference type="OrthoDB" id="6355083at2759"/>
<organism evidence="1 2">
    <name type="scientific">Daphnia pulex</name>
    <name type="common">Water flea</name>
    <dbReference type="NCBI Taxonomy" id="6669"/>
    <lineage>
        <taxon>Eukaryota</taxon>
        <taxon>Metazoa</taxon>
        <taxon>Ecdysozoa</taxon>
        <taxon>Arthropoda</taxon>
        <taxon>Crustacea</taxon>
        <taxon>Branchiopoda</taxon>
        <taxon>Diplostraca</taxon>
        <taxon>Cladocera</taxon>
        <taxon>Anomopoda</taxon>
        <taxon>Daphniidae</taxon>
        <taxon>Daphnia</taxon>
    </lineage>
</organism>
<dbReference type="Proteomes" id="UP000000305">
    <property type="component" value="Unassembled WGS sequence"/>
</dbReference>
<dbReference type="KEGG" id="dpx:DAPPUDRAFT_241178"/>
<accession>E9GDL8</accession>
<evidence type="ECO:0000313" key="2">
    <source>
        <dbReference type="Proteomes" id="UP000000305"/>
    </source>
</evidence>
<proteinExistence type="predicted"/>
<protein>
    <submittedName>
        <fullName evidence="1">Uncharacterized protein</fullName>
    </submittedName>
</protein>
<name>E9GDL8_DAPPU</name>
<gene>
    <name evidence="1" type="ORF">DAPPUDRAFT_241178</name>
</gene>
<dbReference type="EMBL" id="GL732540">
    <property type="protein sequence ID" value="EFX82105.1"/>
    <property type="molecule type" value="Genomic_DNA"/>
</dbReference>
<dbReference type="InParanoid" id="E9GDL8"/>
<evidence type="ECO:0000313" key="1">
    <source>
        <dbReference type="EMBL" id="EFX82105.1"/>
    </source>
</evidence>